<organism evidence="1 2">
    <name type="scientific">Celeribacter ethanolicus</name>
    <dbReference type="NCBI Taxonomy" id="1758178"/>
    <lineage>
        <taxon>Bacteria</taxon>
        <taxon>Pseudomonadati</taxon>
        <taxon>Pseudomonadota</taxon>
        <taxon>Alphaproteobacteria</taxon>
        <taxon>Rhodobacterales</taxon>
        <taxon>Roseobacteraceae</taxon>
        <taxon>Celeribacter</taxon>
    </lineage>
</organism>
<dbReference type="KEGG" id="ceh:CEW89_08745"/>
<dbReference type="RefSeq" id="WP_096805638.1">
    <property type="nucleotide sequence ID" value="NZ_CP022196.1"/>
</dbReference>
<evidence type="ECO:0000313" key="1">
    <source>
        <dbReference type="EMBL" id="ATG47653.1"/>
    </source>
</evidence>
<name>A0A291GAU0_9RHOB</name>
<reference evidence="1 2" key="1">
    <citation type="submission" date="2017-06" db="EMBL/GenBank/DDBJ databases">
        <title>Celeribacter sp. TSPH2 complete genome sequence.</title>
        <authorList>
            <person name="Woo J.-H."/>
            <person name="Kim H.-S."/>
        </authorList>
    </citation>
    <scope>NUCLEOTIDE SEQUENCE [LARGE SCALE GENOMIC DNA]</scope>
    <source>
        <strain evidence="1 2">TSPH2</strain>
    </source>
</reference>
<protein>
    <submittedName>
        <fullName evidence="1">Uncharacterized protein</fullName>
    </submittedName>
</protein>
<sequence length="316" mass="34914">MPYTLTRTRPFRNLQSRIGSATYRLNTILVGLQQVAGGADKTEDLPVSWSKPSPAKAKQVADQARIFACSAAVAFAYDGFDSFIRAIVREDWLSFSQSTIEIATKSVTKKGGEAYSMSERLEKISQELNIESPLDTATVELFAKWRNLVVHDRDDSSRGLSIASEEALSSSSDYFYKNYSHLDINLALKNFSARKMPVPKEATSLIALAQNLARRVDEAAINRVASTPTDFEKAALVLVGQHYKLAKGRHPTPAAAVAEAWQGDVVRREKNLERVLVELGISKEQKKPVSASLPEDFIPRMAGLDIEDFAKKIGVH</sequence>
<accession>A0A291GAU0</accession>
<evidence type="ECO:0000313" key="2">
    <source>
        <dbReference type="Proteomes" id="UP000217935"/>
    </source>
</evidence>
<proteinExistence type="predicted"/>
<keyword evidence="2" id="KW-1185">Reference proteome</keyword>
<gene>
    <name evidence="1" type="ORF">CEW89_08745</name>
</gene>
<dbReference type="EMBL" id="CP022196">
    <property type="protein sequence ID" value="ATG47653.1"/>
    <property type="molecule type" value="Genomic_DNA"/>
</dbReference>
<dbReference type="AlphaFoldDB" id="A0A291GAU0"/>
<dbReference type="Proteomes" id="UP000217935">
    <property type="component" value="Chromosome"/>
</dbReference>